<comment type="caution">
    <text evidence="8">The sequence shown here is derived from an EMBL/GenBank/DDBJ whole genome shotgun (WGS) entry which is preliminary data.</text>
</comment>
<dbReference type="GO" id="GO:0005886">
    <property type="term" value="C:plasma membrane"/>
    <property type="evidence" value="ECO:0007669"/>
    <property type="project" value="UniProtKB-SubCell"/>
</dbReference>
<evidence type="ECO:0000256" key="6">
    <source>
        <dbReference type="ARBA" id="ARBA00023136"/>
    </source>
</evidence>
<reference evidence="8 9" key="1">
    <citation type="submission" date="2017-01" db="EMBL/GenBank/DDBJ databases">
        <authorList>
            <person name="Varghese N."/>
            <person name="Submissions S."/>
        </authorList>
    </citation>
    <scope>NUCLEOTIDE SEQUENCE [LARGE SCALE GENOMIC DNA]</scope>
    <source>
        <strain evidence="8 9">ATCC 35905</strain>
    </source>
</reference>
<keyword evidence="5 7" id="KW-1133">Transmembrane helix</keyword>
<evidence type="ECO:0000313" key="9">
    <source>
        <dbReference type="Proteomes" id="UP000186308"/>
    </source>
</evidence>
<keyword evidence="9" id="KW-1185">Reference proteome</keyword>
<evidence type="ECO:0000256" key="7">
    <source>
        <dbReference type="RuleBase" id="RU362048"/>
    </source>
</evidence>
<feature type="transmembrane region" description="Helical" evidence="7">
    <location>
        <begin position="144"/>
        <end position="168"/>
    </location>
</feature>
<feature type="transmembrane region" description="Helical" evidence="7">
    <location>
        <begin position="69"/>
        <end position="87"/>
    </location>
</feature>
<accession>A0A8G2CM08</accession>
<dbReference type="OrthoDB" id="21094at2"/>
<evidence type="ECO:0000313" key="8">
    <source>
        <dbReference type="EMBL" id="SIR13476.1"/>
    </source>
</evidence>
<feature type="transmembrane region" description="Helical" evidence="7">
    <location>
        <begin position="116"/>
        <end position="138"/>
    </location>
</feature>
<feature type="transmembrane region" description="Helical" evidence="7">
    <location>
        <begin position="12"/>
        <end position="32"/>
    </location>
</feature>
<evidence type="ECO:0000256" key="2">
    <source>
        <dbReference type="ARBA" id="ARBA00009784"/>
    </source>
</evidence>
<dbReference type="Proteomes" id="UP000186308">
    <property type="component" value="Unassembled WGS sequence"/>
</dbReference>
<gene>
    <name evidence="8" type="ORF">SAMN05421828_11667</name>
</gene>
<dbReference type="InterPro" id="IPR002771">
    <property type="entry name" value="Multi_antbiot-R_MarC"/>
</dbReference>
<dbReference type="Pfam" id="PF01914">
    <property type="entry name" value="MarC"/>
    <property type="match status" value="1"/>
</dbReference>
<dbReference type="AlphaFoldDB" id="A0A8G2CM08"/>
<evidence type="ECO:0000256" key="3">
    <source>
        <dbReference type="ARBA" id="ARBA00022475"/>
    </source>
</evidence>
<sequence length="212" mass="21641">MLSQFTGEFLYAVVALFVIIDPVGTAILFAGLTVHDDAAKRRSIAKRASVISFVVLLIFGLAGEKLLRLLGIGIPALQIAGGALLFLSAKDMVTAKGELRATDEEKAAASNTTEDISVFPLAIPLIAGPGAMTTMVLLHAKANGAPGAIFAISLGLAALIVATLVAMLSARALARLMGTTGASVVGRVLGILVAALAAQFILEGLQTALHLG</sequence>
<comment type="similarity">
    <text evidence="2 7">Belongs to the UPF0056 (MarC) family.</text>
</comment>
<protein>
    <recommendedName>
        <fullName evidence="7">UPF0056 membrane protein</fullName>
    </recommendedName>
</protein>
<feature type="transmembrane region" description="Helical" evidence="7">
    <location>
        <begin position="180"/>
        <end position="202"/>
    </location>
</feature>
<evidence type="ECO:0000256" key="1">
    <source>
        <dbReference type="ARBA" id="ARBA00004651"/>
    </source>
</evidence>
<feature type="transmembrane region" description="Helical" evidence="7">
    <location>
        <begin position="44"/>
        <end position="63"/>
    </location>
</feature>
<dbReference type="RefSeq" id="WP_029313295.1">
    <property type="nucleotide sequence ID" value="NZ_DAOMCH010000001.1"/>
</dbReference>
<evidence type="ECO:0000256" key="5">
    <source>
        <dbReference type="ARBA" id="ARBA00022989"/>
    </source>
</evidence>
<keyword evidence="4 7" id="KW-0812">Transmembrane</keyword>
<dbReference type="EMBL" id="FTNE01000016">
    <property type="protein sequence ID" value="SIR13476.1"/>
    <property type="molecule type" value="Genomic_DNA"/>
</dbReference>
<dbReference type="PANTHER" id="PTHR33508:SF1">
    <property type="entry name" value="UPF0056 MEMBRANE PROTEIN YHCE"/>
    <property type="match status" value="1"/>
</dbReference>
<keyword evidence="3" id="KW-1003">Cell membrane</keyword>
<dbReference type="PANTHER" id="PTHR33508">
    <property type="entry name" value="UPF0056 MEMBRANE PROTEIN YHCE"/>
    <property type="match status" value="1"/>
</dbReference>
<comment type="subcellular location">
    <subcellularLocation>
        <location evidence="1 7">Cell membrane</location>
        <topology evidence="1 7">Multi-pass membrane protein</topology>
    </subcellularLocation>
</comment>
<keyword evidence="6 7" id="KW-0472">Membrane</keyword>
<dbReference type="NCBIfam" id="TIGR00427">
    <property type="entry name" value="NAAT family transporter"/>
    <property type="match status" value="1"/>
</dbReference>
<name>A0A8G2CM08_ACIRU</name>
<proteinExistence type="inferred from homology"/>
<organism evidence="8 9">
    <name type="scientific">Acidiphilium rubrum</name>
    <dbReference type="NCBI Taxonomy" id="526"/>
    <lineage>
        <taxon>Bacteria</taxon>
        <taxon>Pseudomonadati</taxon>
        <taxon>Pseudomonadota</taxon>
        <taxon>Alphaproteobacteria</taxon>
        <taxon>Acetobacterales</taxon>
        <taxon>Acidocellaceae</taxon>
        <taxon>Acidiphilium</taxon>
    </lineage>
</organism>
<evidence type="ECO:0000256" key="4">
    <source>
        <dbReference type="ARBA" id="ARBA00022692"/>
    </source>
</evidence>